<dbReference type="GO" id="GO:0006529">
    <property type="term" value="P:asparagine biosynthetic process"/>
    <property type="evidence" value="ECO:0007669"/>
    <property type="project" value="InterPro"/>
</dbReference>
<reference evidence="2" key="1">
    <citation type="journal article" date="2014" name="Int. J. Syst. Evol. Microbiol.">
        <title>Complete genome sequence of Corynebacterium casei LMG S-19264T (=DSM 44701T), isolated from a smear-ripened cheese.</title>
        <authorList>
            <consortium name="US DOE Joint Genome Institute (JGI-PGF)"/>
            <person name="Walter F."/>
            <person name="Albersmeier A."/>
            <person name="Kalinowski J."/>
            <person name="Ruckert C."/>
        </authorList>
    </citation>
    <scope>NUCLEOTIDE SEQUENCE</scope>
    <source>
        <strain evidence="2">JCM 19596</strain>
    </source>
</reference>
<dbReference type="RefSeq" id="WP_188976928.1">
    <property type="nucleotide sequence ID" value="NZ_BMPG01000001.1"/>
</dbReference>
<dbReference type="InterPro" id="IPR029055">
    <property type="entry name" value="Ntn_hydrolases_N"/>
</dbReference>
<dbReference type="SUPFAM" id="SSF52402">
    <property type="entry name" value="Adenine nucleotide alpha hydrolases-like"/>
    <property type="match status" value="1"/>
</dbReference>
<organism evidence="2 3">
    <name type="scientific">Halocalculus aciditolerans</name>
    <dbReference type="NCBI Taxonomy" id="1383812"/>
    <lineage>
        <taxon>Archaea</taxon>
        <taxon>Methanobacteriati</taxon>
        <taxon>Methanobacteriota</taxon>
        <taxon>Stenosarchaea group</taxon>
        <taxon>Halobacteria</taxon>
        <taxon>Halobacteriales</taxon>
        <taxon>Halobacteriaceae</taxon>
        <taxon>Halocalculus</taxon>
    </lineage>
</organism>
<gene>
    <name evidence="2" type="ORF">GCM10009039_12480</name>
</gene>
<dbReference type="GO" id="GO:0004066">
    <property type="term" value="F:asparagine synthase (glutamine-hydrolyzing) activity"/>
    <property type="evidence" value="ECO:0007669"/>
    <property type="project" value="InterPro"/>
</dbReference>
<keyword evidence="3" id="KW-1185">Reference proteome</keyword>
<reference evidence="2" key="2">
    <citation type="submission" date="2020-09" db="EMBL/GenBank/DDBJ databases">
        <authorList>
            <person name="Sun Q."/>
            <person name="Ohkuma M."/>
        </authorList>
    </citation>
    <scope>NUCLEOTIDE SEQUENCE</scope>
    <source>
        <strain evidence="2">JCM 19596</strain>
    </source>
</reference>
<dbReference type="EMBL" id="BMPG01000001">
    <property type="protein sequence ID" value="GGL55781.1"/>
    <property type="molecule type" value="Genomic_DNA"/>
</dbReference>
<feature type="domain" description="Asparagine synthetase" evidence="1">
    <location>
        <begin position="189"/>
        <end position="252"/>
    </location>
</feature>
<dbReference type="PANTHER" id="PTHR43284">
    <property type="entry name" value="ASPARAGINE SYNTHETASE (GLUTAMINE-HYDROLYZING)"/>
    <property type="match status" value="1"/>
</dbReference>
<dbReference type="AlphaFoldDB" id="A0A830F2E0"/>
<name>A0A830F2E0_9EURY</name>
<dbReference type="InterPro" id="IPR051786">
    <property type="entry name" value="ASN_synthetase/amidase"/>
</dbReference>
<dbReference type="InterPro" id="IPR014729">
    <property type="entry name" value="Rossmann-like_a/b/a_fold"/>
</dbReference>
<accession>A0A830F2E0</accession>
<evidence type="ECO:0000313" key="2">
    <source>
        <dbReference type="EMBL" id="GGL55781.1"/>
    </source>
</evidence>
<dbReference type="Proteomes" id="UP000607197">
    <property type="component" value="Unassembled WGS sequence"/>
</dbReference>
<evidence type="ECO:0000313" key="3">
    <source>
        <dbReference type="Proteomes" id="UP000607197"/>
    </source>
</evidence>
<proteinExistence type="predicted"/>
<dbReference type="SUPFAM" id="SSF56235">
    <property type="entry name" value="N-terminal nucleophile aminohydrolases (Ntn hydrolases)"/>
    <property type="match status" value="1"/>
</dbReference>
<dbReference type="InterPro" id="IPR001962">
    <property type="entry name" value="Asn_synthase"/>
</dbReference>
<comment type="caution">
    <text evidence="2">The sequence shown here is derived from an EMBL/GenBank/DDBJ whole genome shotgun (WGS) entry which is preliminary data.</text>
</comment>
<evidence type="ECO:0000259" key="1">
    <source>
        <dbReference type="Pfam" id="PF00733"/>
    </source>
</evidence>
<dbReference type="Pfam" id="PF00733">
    <property type="entry name" value="Asn_synthase"/>
    <property type="match status" value="1"/>
</dbReference>
<sequence>MTPNATTMNRSTREWTREHGVAVRGRAFRDGDHLTGSDLAAHVAGVDSLDAFADRLDELNGFFAVVAESGEKTFAGVDHVRSIPLWYAPEAGVVTDDPRAVREELEELTTDAHGLRELLVTGTVFGGRTRYEEVYTVRPGEAVELAAGEVSRTRYARYWPRTDARAGDDGVLDRIDAAFGRAGDRLSEVVGDRQAVVALSGGHDSRLVATLLAERGHDVLAYSYGRPEHRDVVAAKRVADSLDIPWEYVEYTTQLWRDWYCSDERARFVAEHGTLDSIPNYGSLPALSALRERGLVDDDAVCLSGQTVAGTSESVPVQLDAQTPDGDDVVDAVVAAAAHWRYDHDAFDRRFRDGIRARLPDAEISTVPEAFAALEHAKWDSYHTRYFVADVRQYDRFDLDWWLPLWDREFVDAWSDVPFAERRGKRAYATAATRRYAAAADVPLSDARALAAAPETPSSVESIVERLADRATGTPLAALLAPLYWRFRRSRGDYDDHPLGWWGIVPRALFDALYTGREDVHSFQTLAAAGRADYVEGRVRDPPKRGVVPLDADALRGDAFRADTLDTG</sequence>
<dbReference type="OrthoDB" id="8692at2157"/>
<dbReference type="PANTHER" id="PTHR43284:SF1">
    <property type="entry name" value="ASPARAGINE SYNTHETASE"/>
    <property type="match status" value="1"/>
</dbReference>
<dbReference type="Gene3D" id="3.40.50.620">
    <property type="entry name" value="HUPs"/>
    <property type="match status" value="1"/>
</dbReference>
<protein>
    <recommendedName>
        <fullName evidence="1">Asparagine synthetase domain-containing protein</fullName>
    </recommendedName>
</protein>